<keyword evidence="1" id="KW-0853">WD repeat</keyword>
<evidence type="ECO:0000313" key="5">
    <source>
        <dbReference type="Proteomes" id="UP000243459"/>
    </source>
</evidence>
<dbReference type="PROSITE" id="PS50294">
    <property type="entry name" value="WD_REPEATS_REGION"/>
    <property type="match status" value="1"/>
</dbReference>
<dbReference type="PANTHER" id="PTHR13950:SF9">
    <property type="entry name" value="RABCONNECTIN-3A"/>
    <property type="match status" value="1"/>
</dbReference>
<dbReference type="OMA" id="SFAVVCP"/>
<reference evidence="5" key="1">
    <citation type="journal article" date="2017" name="Nat. Commun.">
        <title>The asparagus genome sheds light on the origin and evolution of a young Y chromosome.</title>
        <authorList>
            <person name="Harkess A."/>
            <person name="Zhou J."/>
            <person name="Xu C."/>
            <person name="Bowers J.E."/>
            <person name="Van der Hulst R."/>
            <person name="Ayyampalayam S."/>
            <person name="Mercati F."/>
            <person name="Riccardi P."/>
            <person name="McKain M.R."/>
            <person name="Kakrana A."/>
            <person name="Tang H."/>
            <person name="Ray J."/>
            <person name="Groenendijk J."/>
            <person name="Arikit S."/>
            <person name="Mathioni S.M."/>
            <person name="Nakano M."/>
            <person name="Shan H."/>
            <person name="Telgmann-Rauber A."/>
            <person name="Kanno A."/>
            <person name="Yue Z."/>
            <person name="Chen H."/>
            <person name="Li W."/>
            <person name="Chen Y."/>
            <person name="Xu X."/>
            <person name="Zhang Y."/>
            <person name="Luo S."/>
            <person name="Chen H."/>
            <person name="Gao J."/>
            <person name="Mao Z."/>
            <person name="Pires J.C."/>
            <person name="Luo M."/>
            <person name="Kudrna D."/>
            <person name="Wing R.A."/>
            <person name="Meyers B.C."/>
            <person name="Yi K."/>
            <person name="Kong H."/>
            <person name="Lavrijsen P."/>
            <person name="Sunseri F."/>
            <person name="Falavigna A."/>
            <person name="Ye Y."/>
            <person name="Leebens-Mack J.H."/>
            <person name="Chen G."/>
        </authorList>
    </citation>
    <scope>NUCLEOTIDE SEQUENCE [LARGE SCALE GENOMIC DNA]</scope>
    <source>
        <strain evidence="5">cv. DH0086</strain>
    </source>
</reference>
<dbReference type="GO" id="GO:0007035">
    <property type="term" value="P:vacuolar acidification"/>
    <property type="evidence" value="ECO:0007669"/>
    <property type="project" value="TreeGrafter"/>
</dbReference>
<dbReference type="InterPro" id="IPR015943">
    <property type="entry name" value="WD40/YVTN_repeat-like_dom_sf"/>
</dbReference>
<keyword evidence="5" id="KW-1185">Reference proteome</keyword>
<evidence type="ECO:0000256" key="2">
    <source>
        <dbReference type="SAM" id="MobiDB-lite"/>
    </source>
</evidence>
<evidence type="ECO:0000313" key="4">
    <source>
        <dbReference type="EMBL" id="ONK69223.1"/>
    </source>
</evidence>
<evidence type="ECO:0000256" key="1">
    <source>
        <dbReference type="PROSITE-ProRule" id="PRU00221"/>
    </source>
</evidence>
<dbReference type="Pfam" id="PF12234">
    <property type="entry name" value="Rav1p_C"/>
    <property type="match status" value="1"/>
</dbReference>
<feature type="compositionally biased region" description="Polar residues" evidence="2">
    <location>
        <begin position="1861"/>
        <end position="1875"/>
    </location>
</feature>
<dbReference type="Gramene" id="ONK69223">
    <property type="protein sequence ID" value="ONK69223"/>
    <property type="gene ID" value="A4U43_C05F20620"/>
</dbReference>
<evidence type="ECO:0000259" key="3">
    <source>
        <dbReference type="Pfam" id="PF12234"/>
    </source>
</evidence>
<sequence>MQFGMWSFCWRQTASLLQSSEVEAIEWTGSGDGLIAAGTDVVVWKRKNTSWEIAWKSKADIPQALVSATWYAEGLIATAANLSVCCTDINSNCSFFREDCARVSVYHSDGRSGSVKVLLCHPQPVTMIQWRPSTITRSSEDFPDSWRDVLLTCCSDGTVRLWSEIDNGRTRKYNKGTHEHKSARCSFHVGTVIEMNQSLGGTLGKDIFIEWVIELGSVISKLEGDSYCLSSASLEQDQIGKCEWLISVGPTHTLTFWAIHCLDDMNPLRFPRVTLWKKQDLKDFRSYNLSDTDCSNVKDQSILIKAVALRNRMFGPPVECSFVQLLPNNSVSWSQLYSPTKTSENRSLGQISKEKSLSHFAGGVLNQDGHTGIILELSIHPYCEIELAASLDSHGVLLFWSLPTISNWTLGMQMLGPTWKPIGRISSQDLCNGAKYSSLRWAPSVLDDNLFLLLGYIDGIDCFLIKLVEKGKKILCNKVFTVPFASHSHGEGPPDQLSVIPLPSSCGRSFLSNGFLLFAIWTKKLQALSWKVILHCADPSGSSCGCSSVLGNIAVSGKDRLITSAGKFYATVDLGSSLFPDEHNLDHIISISVTSPNMLSVQQRIASYDVPCSKYHMATGCSDGTVKLWKMVHAESSNSELKFLPWELVGIFAAHEGPVSAVSLSCCGGKVATVSMNDRNSTTSLHIWEPICLISGGDFLLEDAISLIGPVTGLSWLSIGNGHLLLAVCLPNELHLYSEKRTDLFQERSGKSREMQIWCCIALSHTYPASRDFSWGPKVTPVLIHDKYFSLLSQWLFIAENGNLQEDKGRFVGAMDQSINFPIFSESDIYDTKISLKKGNKENGVDISTLFPERFQAHSNFGSASGIRIHNLLDLADRLCETLPIHHPMSLLQLMYSGNWKRVYVVLEHLVDAIKTADASATSSVTSKSGEHYCYVPQIDLSSYFKEIVPTELYNKGLQWGQEITSGTSTLFFQNQGFQFADDSSSNKASANFSSATSQKYEIVDFIGSIEKSPDIKALRNIERTQLLAIVDLLGELKESTYSSAYDSLDKPGRRFWVAVRFQSLYTLRKFGRLSAEGPVSSRLLAWALQSDCHDNLLGSLLSSNPSWPEMRSLGVGFWFTNASQLRTRMEKLARSQYLTRKDPKDCALLYLALNRLQVLTGLFKISKDEKDKPLVGFLSRNFQEEKNKAAALKNAYVLMGRHQLELAVAFFLLGGDSSSAVTVCAKNLGDEQLALVICRLIEGQGGQLERQLISNVLIPNAVEKEDFWLASLLEWALGNYSCSITKLLDSREGQRTQKSAVSNFSAFLDPDIGQYFITLASKNNMKNSLGVMVLSKLATLMSAKAFNRCGFPLEALECFSSSLSVGSNDRGLSDIEPHMIFHRILRPFSTSDCNWLLSGIADALELNAKLGMSMQFISKLLKDHPSFPLDDLSSCEKLAFHEHDDYQDEKQVYECTHKLHSAISIFEQKYLVESVDLANMILVFVSNKGLLFHGYLLLHGNNPKGHDSKHDRKHSSILDSALWRFLLKACREISIVFSRYIVCCNLTDSILKLVYQKNFTSENRSYSQREFCLRSVISSMRTIRRFLKLCGFHEGLCLRISPVLDLFEYCVLLALRWLSRNVEGLIVMAETILNLPINHQSLFEVRSGELMNALRQSSDWMVHDLLDVGASTKGQLQQSETSILSIADDEMWPLIGVCLWIHLSGFANHQLSKVPEKELIEGSTIMDLMNELPVLVAELYVDSMSYLSSSLSRQLASFIRQKISKGLPVTSFVWLEELSNNKSSSLHNFSDKKVGSLELTGEEETMSLLHKLWEISVCPANVCENFVSQRIVCFPYRNQKFSGCWKDLQRGAPADDENDISPSCKAQGSISNNRPVRGQDSTSNNSSTTDALLETARRRSPHSDISSFHNSIEVLKRSGELLEAICFNSIDEHQVAVASNRKGLLFFNWKTEKQFREKAEYLWSESDWPQDEWGGFECKPVPTHSSQGIGLVNKSGSHLGLGGGTVGLGSLARPGMDFTGGAAFGIPGYAGIGAAGLGWDDQEDFELVDPPATVSNISTKALSHHPCRPFFLVGSSNTHIYLWEFGKDKAAATYGVLPTAHVPPPYALASVSALQFDHCGHRFASAALDGTVCTWQLEVGGRGNVWPTESSFCFSSHAYDVAYVAASGSILAAAGHSSNGVSVVVWDTLAPSVTSQASIVCHEGGARSLSVFDNDIGSGSISPLIVTGGKNGDVGVHDFRFIATGKTKRNKNSSQQDLKSGATHDNGMLWYIPRAHLGSITKVATIPDTSLFLTGSKDGDVKLWDAKRCQLVFRWQKMHDRHTFLQPNSRSIGGVVRAAVTDIQVFSHGFLTCGGDGSVKLVKLK</sequence>
<gene>
    <name evidence="4" type="ORF">A4U43_C05F20620</name>
</gene>
<dbReference type="GO" id="GO:0043291">
    <property type="term" value="C:RAVE complex"/>
    <property type="evidence" value="ECO:0007669"/>
    <property type="project" value="TreeGrafter"/>
</dbReference>
<accession>A0A5P1EU79</accession>
<dbReference type="PANTHER" id="PTHR13950">
    <property type="entry name" value="RABCONNECTIN-RELATED"/>
    <property type="match status" value="1"/>
</dbReference>
<dbReference type="Proteomes" id="UP000243459">
    <property type="component" value="Chromosome 5"/>
</dbReference>
<dbReference type="InterPro" id="IPR036322">
    <property type="entry name" value="WD40_repeat_dom_sf"/>
</dbReference>
<name>A0A5P1EU79_ASPOF</name>
<protein>
    <recommendedName>
        <fullName evidence="3">RAVE complex protein Rav1 C-terminal domain-containing protein</fullName>
    </recommendedName>
</protein>
<dbReference type="InterPro" id="IPR001680">
    <property type="entry name" value="WD40_rpt"/>
</dbReference>
<feature type="repeat" description="WD" evidence="1">
    <location>
        <begin position="2274"/>
        <end position="2315"/>
    </location>
</feature>
<dbReference type="EMBL" id="CM007385">
    <property type="protein sequence ID" value="ONK69223.1"/>
    <property type="molecule type" value="Genomic_DNA"/>
</dbReference>
<dbReference type="Pfam" id="PF00400">
    <property type="entry name" value="WD40"/>
    <property type="match status" value="3"/>
</dbReference>
<dbReference type="PROSITE" id="PS50082">
    <property type="entry name" value="WD_REPEATS_2"/>
    <property type="match status" value="1"/>
</dbReference>
<dbReference type="SMART" id="SM00320">
    <property type="entry name" value="WD40"/>
    <property type="match status" value="11"/>
</dbReference>
<feature type="domain" description="RAVE complex protein Rav1 C-terminal" evidence="3">
    <location>
        <begin position="659"/>
        <end position="1322"/>
    </location>
</feature>
<dbReference type="InterPro" id="IPR052208">
    <property type="entry name" value="DmX-like/RAVE_component"/>
</dbReference>
<dbReference type="FunFam" id="2.130.10.10:FF:001240">
    <property type="entry name" value="Transducin family protein / WD-40 repeat family protein"/>
    <property type="match status" value="1"/>
</dbReference>
<dbReference type="SUPFAM" id="SSF50978">
    <property type="entry name" value="WD40 repeat-like"/>
    <property type="match status" value="3"/>
</dbReference>
<organism evidence="4 5">
    <name type="scientific">Asparagus officinalis</name>
    <name type="common">Garden asparagus</name>
    <dbReference type="NCBI Taxonomy" id="4686"/>
    <lineage>
        <taxon>Eukaryota</taxon>
        <taxon>Viridiplantae</taxon>
        <taxon>Streptophyta</taxon>
        <taxon>Embryophyta</taxon>
        <taxon>Tracheophyta</taxon>
        <taxon>Spermatophyta</taxon>
        <taxon>Magnoliopsida</taxon>
        <taxon>Liliopsida</taxon>
        <taxon>Asparagales</taxon>
        <taxon>Asparagaceae</taxon>
        <taxon>Asparagoideae</taxon>
        <taxon>Asparagus</taxon>
    </lineage>
</organism>
<dbReference type="InterPro" id="IPR022033">
    <property type="entry name" value="Rav1p_C"/>
</dbReference>
<feature type="region of interest" description="Disordered" evidence="2">
    <location>
        <begin position="1856"/>
        <end position="1905"/>
    </location>
</feature>
<proteinExistence type="predicted"/>
<dbReference type="Gene3D" id="2.130.10.10">
    <property type="entry name" value="YVTN repeat-like/Quinoprotein amine dehydrogenase"/>
    <property type="match status" value="3"/>
</dbReference>